<dbReference type="InterPro" id="IPR000873">
    <property type="entry name" value="AMP-dep_synth/lig_dom"/>
</dbReference>
<evidence type="ECO:0000313" key="6">
    <source>
        <dbReference type="EMBL" id="MBE0458636.1"/>
    </source>
</evidence>
<protein>
    <submittedName>
        <fullName evidence="6">Amino acid adenylation domain-containing protein</fullName>
    </submittedName>
</protein>
<evidence type="ECO:0000256" key="2">
    <source>
        <dbReference type="ARBA" id="ARBA00022450"/>
    </source>
</evidence>
<dbReference type="SUPFAM" id="SSF56801">
    <property type="entry name" value="Acetyl-CoA synthetase-like"/>
    <property type="match status" value="4"/>
</dbReference>
<dbReference type="Pfam" id="PF13193">
    <property type="entry name" value="AMP-binding_C"/>
    <property type="match status" value="3"/>
</dbReference>
<name>A0ABR9FP89_9GAMM</name>
<dbReference type="Gene3D" id="3.30.300.30">
    <property type="match status" value="5"/>
</dbReference>
<dbReference type="Pfam" id="PF00550">
    <property type="entry name" value="PP-binding"/>
    <property type="match status" value="4"/>
</dbReference>
<dbReference type="PANTHER" id="PTHR45527">
    <property type="entry name" value="NONRIBOSOMAL PEPTIDE SYNTHETASE"/>
    <property type="match status" value="1"/>
</dbReference>
<gene>
    <name evidence="6" type="ORF">EI167_14520</name>
</gene>
<dbReference type="Gene3D" id="3.40.50.12780">
    <property type="entry name" value="N-terminal domain of ligase-like"/>
    <property type="match status" value="3"/>
</dbReference>
<organism evidence="6 7">
    <name type="scientific">Pseudoalteromonas prydzensis</name>
    <dbReference type="NCBI Taxonomy" id="182141"/>
    <lineage>
        <taxon>Bacteria</taxon>
        <taxon>Pseudomonadati</taxon>
        <taxon>Pseudomonadota</taxon>
        <taxon>Gammaproteobacteria</taxon>
        <taxon>Alteromonadales</taxon>
        <taxon>Pseudoalteromonadaceae</taxon>
        <taxon>Pseudoalteromonas</taxon>
    </lineage>
</organism>
<dbReference type="EMBL" id="RRZA01000047">
    <property type="protein sequence ID" value="MBE0458636.1"/>
    <property type="molecule type" value="Genomic_DNA"/>
</dbReference>
<dbReference type="Pfam" id="PF00668">
    <property type="entry name" value="Condensation"/>
    <property type="match status" value="5"/>
</dbReference>
<dbReference type="SUPFAM" id="SSF47336">
    <property type="entry name" value="ACP-like"/>
    <property type="match status" value="4"/>
</dbReference>
<dbReference type="CDD" id="cd02440">
    <property type="entry name" value="AdoMet_MTases"/>
    <property type="match status" value="1"/>
</dbReference>
<evidence type="ECO:0000256" key="4">
    <source>
        <dbReference type="ARBA" id="ARBA00022737"/>
    </source>
</evidence>
<dbReference type="InterPro" id="IPR045851">
    <property type="entry name" value="AMP-bd_C_sf"/>
</dbReference>
<feature type="domain" description="Carrier" evidence="5">
    <location>
        <begin position="1433"/>
        <end position="1509"/>
    </location>
</feature>
<dbReference type="PROSITE" id="PS00455">
    <property type="entry name" value="AMP_BINDING"/>
    <property type="match status" value="4"/>
</dbReference>
<comment type="caution">
    <text evidence="6">The sequence shown here is derived from an EMBL/GenBank/DDBJ whole genome shotgun (WGS) entry which is preliminary data.</text>
</comment>
<keyword evidence="3" id="KW-0597">Phosphoprotein</keyword>
<dbReference type="Pfam" id="PF18563">
    <property type="entry name" value="TubC_N"/>
    <property type="match status" value="1"/>
</dbReference>
<evidence type="ECO:0000256" key="1">
    <source>
        <dbReference type="ARBA" id="ARBA00001957"/>
    </source>
</evidence>
<comment type="cofactor">
    <cofactor evidence="1">
        <name>pantetheine 4'-phosphate</name>
        <dbReference type="ChEBI" id="CHEBI:47942"/>
    </cofactor>
</comment>
<dbReference type="InterPro" id="IPR013217">
    <property type="entry name" value="Methyltransf_12"/>
</dbReference>
<reference evidence="6 7" key="1">
    <citation type="submission" date="2020-07" db="EMBL/GenBank/DDBJ databases">
        <title>Halophilic bacteria isolated from french cheeses.</title>
        <authorList>
            <person name="Kothe C.I."/>
            <person name="Farah-Kraiem B."/>
            <person name="Renault P."/>
            <person name="Dridi B."/>
        </authorList>
    </citation>
    <scope>NUCLEOTIDE SEQUENCE [LARGE SCALE GENOMIC DNA]</scope>
    <source>
        <strain evidence="6 7">FME14</strain>
    </source>
</reference>
<keyword evidence="2" id="KW-0596">Phosphopantetheine</keyword>
<feature type="domain" description="Carrier" evidence="5">
    <location>
        <begin position="2490"/>
        <end position="2565"/>
    </location>
</feature>
<sequence length="5113" mass="576576">MNILTVQREAQARKIKLYLDNGELKFKAPKGAMDSKLLEQIKRHKTEIIEILASKSRNITQYRAIPLADRTQLLSLSYAQQRLWFIDQLEDVKSQYNMSAALEVKGPLQVAFLQKTLDVIVARHESLRTHFSSGQLPEQIVANPTCCPIESLSLKHLTKGEALAQAKILVDQEAERNFDLSKDLMLRGLLIEIEPQWHILALSMHHIASDGWSVGVLLKELQSYYNTLCQGDNLEPNSLDIQYADYAAWQRATLSEEVLDKSLSAWHKKLKNMPRNHGLALDFPRPEEQSFQGEQHYQYADMALSESFLNLCKAHKATLFMGMTAAFSLFLKVYSGREDIVFGTSVANRDHAQLAPLIGFFVNQLIMRQDLSDVDTFVDLLELSKQNALFAFSNQQLPFDKLVESLNPSRNLSHHPLFQLCLVVQNNDIDELDLDGLDVQLFSGKVTTSAFDLELHVHEEAEGLVFQWRYSTALFKSDTIARLAENFINLLNEVVCKSTQPFKQLQLISHTEQQLVTKEWNPELSDEWDETSIDSMFEQQVVHQPNAVAVEYNGHRLTYYELNEAAEKVADALISAGLAVGGNVAVMMPRNLHLVTTLLGVLKAGGCYVPIDSNYPKQRQEYMLDCTSVDLIIASQSVADNLQLDQRKVLILETLLVDEERTCSRPNKRKKIGHCPAYINFTSGSSGRPKGVVIPHSGVLRLVKNSNYLSFDSSTYCLQNASVSFDAATLEIWAPLLNGGRLIINHEPVFESRSFQRLLENAQINTMWLTSALLSYWVEGLQTDDYVPERVISGGDVVNPDMVKNLRQLRPDMVFVNGYGPTENTTFSCCYRITPDMAIPSPLPIGKPISGTQVFVVNSENELCPIGVMGELCVTGAGLALGYLGNSEFTVEKFVEMKSLNCRVYRTGDIVKWRADGNIEFIGRSDEQVKIRGHRIELKEVESVLRTLDNVKEAVVKVFGEDNDKSCVAFFTVHEQSESNDSDTFVATWKDLYEETYQSTGTESQTFDISGWNSSFTGHEFSAEVMKEWQDATVTRIRNLNPTKILEIGCGTGLLMYQLLPDVEDYFACDFSETVIEKHKKFAQKKEIKHLHLANAEAEQVSVDTFGVEQWAPDVVICNSVAQYFPSEDYFKTVVSRAIDAAQGGKLFFGDLRDHRLVETFYLDIQRFKLGGEVALDDLVRQAQELVNNEQELLLTPQLFVELWRRDPRITKVEVLPKFGEYAIEMNRYRFDAIIYLEQNQEVKPISELVTWHKNLELQELLTTQESTQAFAVKGYPNKRVFQMYSLWMSSQHLTINEYAQVNEEDVLSVEQLHTLANKHEWQLRVELCLDPVVGPGAYNLVFAPANADITVLYVTAPEQLGEQFANRPVLTTKQEPSLLVNIRNALRDQLPEYMLPAHLIQQDKFPITANGKIDRAAIVMPSYLLEDSKYVSPQNNVEWKLANIWQGLLKAHIRIGRQTNFFEAGGHSLLATRMVSKVKVAFQIALSVRDVFSHPTLIALAKVIKQQQYQGNFHDFTIPVVARDELQLASYGQKRLWFIDQLAEQSAQLNMPASMVLTGELDREALSKSLREVVSRHLSLRTNFVSKETLYQKVRLVDDFDLDVLDLSSESADKKWQIAEQRARQEAKQTFNLGNDFLLRAKLLVLEANKHVLLITMHHIASDGWSLGVIGRELSTLYNHYIQGLQSPYEALPIQYIDYAVWQNDLLHGKEYQKLLSYWEQQLADLPPLHSLLTDHPRQIEQNYCCQSLSVFLSETLSDDIRVFCREQNVTLFMFLNAVFAALLHRYTNEHDIVIGTSTANREHEDFSPMIGFFVNQLVMRNDLSGDPTFEELLQESKATAIGAFEHQQMPFEKLVETLNPERDLGHHPLFQILLAVQNNDHGDFALEGLKIESFVDVGYESANDLELHVYEEQTLQLLWHFDDCLFEKCSIERMHQQLVALIQSAIAQAQQPLSQLSHVGRDELVQLEQWSHKSYAFPHQKPLLELFEEQVKTAPSAIAVRDQKTSLSYQALWQRVSQLASGISLQHKMNEAPVGIMLERSTELITSMLACIKIGIAYMPIDTEIGIQRLKQQVEISKCELILVDNIERQAELQSWLPETQVVLIGQLLQSDELPPVDLSGRKIDPISYVLFTSGTTGQPKGVMVFESALVNRILWMQKEYGLTAQDVVLQKTPYTFDVSVWEFFLPLVTGATLQFAKPGEHKNGLYISQLIADCDVTHIHFVPSILKFMLPSIDAAQVASLKHVYFSGEALDPSLIEVMSEKVPQAKLHNLYGPTEATIDVSYWPCGSLAKNRKVYIGKPIDNIGLHVLDKTHQVSGVGVPGELFIAGVGLAAGYINQPQLTAEKFIHITLNDGVPQRMYATGDLVRWSENGELEYLGRLDRQVKINGVRIELAEVEVAILSAQGVERCVVINQNVSNNQQLVAYIVVSESGSYDEQALKEHLLQCLPSYMQPSQIALLDDLPLTSSGKIDTKRLPEVGVKASSSTPLTTDTEKQLAELWHALLHNEIKDKQDNFFALGGHSLLATQLLGNIEEAFDCRISLKQIFLHPELSALASLIERSQFEQTGTLKLERVSRDKPLPASYAQKRLWFLDRLEENQSRYNMFGAYKLCGQVELKKLSFAFEQLLTRHELLRTGFVVENGELYQKIRSPISTNINLLDWRLLDSETRKNELAKLSQYQFDINNGEVLKVDLVQVDDGEYWFALNLHHIASDGWSMTLLFSEVAHYYNTGLTLDILDIQYADYAYWECMVEKSAGFDCHQAYWQSELEGVSDYLQLPSDRARPKSASFSAANATFMLPKARLDSLKKLSRNHDASLFMTLLSVFGVALAKISGQSDFAIAVPSANRDQRALQEIIGFFVNTLPIRFQIEQTMSLVEVLNKCKQSLLGAFDHQALPFDKIIELHNPLRDASFNPLVQVMFDFVANDMQQMDFALNGVLTENITPQFNASKFDISVTAIEQQDGLCFNVEFSDELFEISSIEQYIQYYLALLNGMIEHLDMPLCDFKVTAEDRLSKNIGKLLPIDLNQGVMEILAQKIDTAPEALALSGPHISLTYAQLAESINILTCQMVELGVERQDRVLVGYRDRADYIVAVLSVLSLRACFVPFDSERSDEFNQHVINQVSPKLILTDQALSQSLECSADSRVGSVISAELSHERCGLEYVSNSYPEDVAYIQFTSGSTGRPKGVAVTHGSLLSYCCAARDVYALCLTDRVLQFSNPCFDISVEEIFPTLLSGAACIVYPHAISIKQFSQFIEEQAVSVITLPTAFWHVWVEELSCVTESLNSLRLCIIGGEQVNQTAIERWLSLMPVELLNTYGPTESTVAISYWRACASQLTRPPIGDAFPNASLYVLDEQLQPVPVGAAGILYVAGPQVGNAYWNDAEQTQSVFMTDIEKPDQRMYQTGDIVKQTASGELMFIGRKDEQVKRRGYRIELGAIRDHLLKIQGVQDAVVLSKDVNNTLQIVAYVVIKSSDTDVAKLTTDMLSYMVPDEVHLLDKLPLTKNGKVDRQKLLSMERTILPISRFATKATEKALAEIWQRLLGRDQIGVDDNFFALGGHSLAAVKLESHINKHFNRALSIADIYSQPTIAEQAKLIDRHKIQGSYVVIQHVPLSNSEFPLSDGQQQIWMSQQLGVAGSSYSMSFALQFNGSISIERLQHSFYSLLQRHHILRTAVHETEFGLMQTIRPVSEFAIAITRLQSEQVETEISRFLAREFKLSAPLFDVALLVCADGDDVLVCNIHHSIADGQSLSLFVKELAHNYEGLGIEEFSSIDEQPIQYYDFARWQKEQLQSDVISSQKEYWQHQLANMPAELHLQTGAHLISSEGTSAGFVSISIPTGLLFKVKALSRQFASSEFSLMCSAFLLTLQRYCTQHDLVIGIPATLRHGEQLQSLIGYFVNLMPLRTQIDEGAGIEDWVKSLQQNIAHGLANNLLPLNKILQLARDESQYSQKPTINIVFDVNDAESQDALSFGDSVATMLDVGTQQREAKFDISFFINRKHDQGDIIVEFSASKYEKELIERLTEGYILALETLVNGGHRNIGELLNTISETDPNRAYCVGNKVEFEVEDNSLDCIINNAKTQIICGEHVLTSEQVNVRTSVLAKLLQTHGVCAGHPVLLYVQRSVDFIVAIKAILSLGAYYVPISSDTPVNRVNTIIEDTNTKVAICTADTAKMICDKVNVLFVPNSHNENDFETSFKPSINYDPMSLAYMIYTSGTTGKPKGVKLAWAGVNNLVQHNIALFGLNKNSRILLHSSFSFDASTWIALLALATGADVVICDDHQQKDPELLVQLLNNHQVTHVMLVPSMLKYIPVASISPQVIIVGGETCPPELLKQWQPHCLVFNAYGPTETTVAVTINALQESSAASSIGRPISNCSVEIRDKQARLVPKGICGEAYFKGICVGAGYHNVNDTDAFSLASQSNKTGWENNVYRSGDLMMLQGDGLLYYMGRQDRQITLHGFRIELEEIESCLYKHQNIINATVVLLEQGSAAYMVAFVELIDKDSGSADSLIRAYLQSHLPAYMQPQHIVIVDKFSLTQNDKIDRDKLIADFEFNEDIQSGELACDMELCVADIFSEVLSVEKSNLSAFDNFFALGGDSILATRLLSRVNKQFESSISLVEFFSGPTIRTLSERLSVTVIGVNLLPEMEKVKGIDWFPLSNAQRRMWYLQQMDKNSSAYNVPIAMKVSQRLNSCLLRDALQQVWQSHDILRTRFEYLEGVPQQIVAWPEMDLPYSAIDNIDEQGALEQIREEVSRAFNLSDEPLFKINLYQVGDGSILLINIHHIIIDGWSMGILNQEIFTRYQSLVSQQTMPLLDPERLQYLDYAYWQQERVVPEYFSAQLDYWKDKLAGMSHDNSLSRDLHNVEGLPAKYVDILVDKEISQQVLTYCKKHNITLFMFLSAVYAIEYKAYTHKNDVTFGTDISSRTQLASETMIGFFVNQLVIRSHLDDEMNFNGLLEQLRQEILMAYDHQDVAFDDLVAELSPERDVTSHPLFQVKVVLQNVPYQQQSKENGDMEVSQICLAETQAKLDLLFNFNDGRYGECITGQLEYDANKYSSEHVNKIVTDYVRIIEAVIFEPNKSLAELLDNLDIRALKATRKKRPSLRRRV</sequence>
<dbReference type="Gene3D" id="1.10.10.1830">
    <property type="entry name" value="Non-ribosomal peptide synthase, adenylation domain"/>
    <property type="match status" value="1"/>
</dbReference>
<dbReference type="SUPFAM" id="SSF52777">
    <property type="entry name" value="CoA-dependent acyltransferases"/>
    <property type="match status" value="10"/>
</dbReference>
<dbReference type="SUPFAM" id="SSF53335">
    <property type="entry name" value="S-adenosyl-L-methionine-dependent methyltransferases"/>
    <property type="match status" value="1"/>
</dbReference>
<dbReference type="InterPro" id="IPR042099">
    <property type="entry name" value="ANL_N_sf"/>
</dbReference>
<dbReference type="Pfam" id="PF08242">
    <property type="entry name" value="Methyltransf_12"/>
    <property type="match status" value="1"/>
</dbReference>
<dbReference type="InterPro" id="IPR020806">
    <property type="entry name" value="PKS_PP-bd"/>
</dbReference>
<keyword evidence="4" id="KW-0677">Repeat</keyword>
<dbReference type="InterPro" id="IPR036736">
    <property type="entry name" value="ACP-like_sf"/>
</dbReference>
<dbReference type="Gene3D" id="3.40.50.150">
    <property type="entry name" value="Vaccinia Virus protein VP39"/>
    <property type="match status" value="1"/>
</dbReference>
<dbReference type="Gene3D" id="3.40.50.980">
    <property type="match status" value="2"/>
</dbReference>
<dbReference type="InterPro" id="IPR020845">
    <property type="entry name" value="AMP-binding_CS"/>
</dbReference>
<dbReference type="Gene3D" id="3.30.559.30">
    <property type="entry name" value="Nonribosomal peptide synthetase, condensation domain"/>
    <property type="match status" value="5"/>
</dbReference>
<dbReference type="CDD" id="cd19531">
    <property type="entry name" value="LCL_NRPS-like"/>
    <property type="match status" value="4"/>
</dbReference>
<dbReference type="PROSITE" id="PS50075">
    <property type="entry name" value="CARRIER"/>
    <property type="match status" value="4"/>
</dbReference>
<dbReference type="NCBIfam" id="TIGR01733">
    <property type="entry name" value="AA-adenyl-dom"/>
    <property type="match status" value="4"/>
</dbReference>
<dbReference type="InterPro" id="IPR044894">
    <property type="entry name" value="TubC_N_sf"/>
</dbReference>
<dbReference type="InterPro" id="IPR010071">
    <property type="entry name" value="AA_adenyl_dom"/>
</dbReference>
<dbReference type="Gene3D" id="1.10.1200.10">
    <property type="entry name" value="ACP-like"/>
    <property type="match status" value="4"/>
</dbReference>
<dbReference type="PANTHER" id="PTHR45527:SF1">
    <property type="entry name" value="FATTY ACID SYNTHASE"/>
    <property type="match status" value="1"/>
</dbReference>
<dbReference type="Gene3D" id="2.30.38.10">
    <property type="entry name" value="Luciferase, Domain 3"/>
    <property type="match status" value="1"/>
</dbReference>
<dbReference type="Gene3D" id="3.30.559.10">
    <property type="entry name" value="Chloramphenicol acetyltransferase-like domain"/>
    <property type="match status" value="5"/>
</dbReference>
<dbReference type="Pfam" id="PF00501">
    <property type="entry name" value="AMP-binding"/>
    <property type="match status" value="4"/>
</dbReference>
<dbReference type="RefSeq" id="WP_192542266.1">
    <property type="nucleotide sequence ID" value="NZ_RRZA01000047.1"/>
</dbReference>
<evidence type="ECO:0000259" key="5">
    <source>
        <dbReference type="PROSITE" id="PS50075"/>
    </source>
</evidence>
<dbReference type="SMART" id="SM00823">
    <property type="entry name" value="PKS_PP"/>
    <property type="match status" value="4"/>
</dbReference>
<dbReference type="NCBIfam" id="NF003417">
    <property type="entry name" value="PRK04813.1"/>
    <property type="match status" value="5"/>
</dbReference>
<dbReference type="InterPro" id="IPR025110">
    <property type="entry name" value="AMP-bd_C"/>
</dbReference>
<feature type="domain" description="Carrier" evidence="5">
    <location>
        <begin position="4566"/>
        <end position="4643"/>
    </location>
</feature>
<feature type="domain" description="Carrier" evidence="5">
    <location>
        <begin position="3528"/>
        <end position="3603"/>
    </location>
</feature>
<dbReference type="CDD" id="cd05930">
    <property type="entry name" value="A_NRPS"/>
    <property type="match status" value="3"/>
</dbReference>
<accession>A0ABR9FP89</accession>
<keyword evidence="7" id="KW-1185">Reference proteome</keyword>
<dbReference type="InterPro" id="IPR041464">
    <property type="entry name" value="TubC_N"/>
</dbReference>
<dbReference type="InterPro" id="IPR009081">
    <property type="entry name" value="PP-bd_ACP"/>
</dbReference>
<dbReference type="PROSITE" id="PS00012">
    <property type="entry name" value="PHOSPHOPANTETHEINE"/>
    <property type="match status" value="3"/>
</dbReference>
<dbReference type="InterPro" id="IPR006162">
    <property type="entry name" value="Ppantetheine_attach_site"/>
</dbReference>
<dbReference type="InterPro" id="IPR001242">
    <property type="entry name" value="Condensation_dom"/>
</dbReference>
<dbReference type="InterPro" id="IPR029063">
    <property type="entry name" value="SAM-dependent_MTases_sf"/>
</dbReference>
<evidence type="ECO:0000313" key="7">
    <source>
        <dbReference type="Proteomes" id="UP000707245"/>
    </source>
</evidence>
<evidence type="ECO:0000256" key="3">
    <source>
        <dbReference type="ARBA" id="ARBA00022553"/>
    </source>
</evidence>
<dbReference type="InterPro" id="IPR023213">
    <property type="entry name" value="CAT-like_dom_sf"/>
</dbReference>
<dbReference type="Proteomes" id="UP000707245">
    <property type="component" value="Unassembled WGS sequence"/>
</dbReference>
<proteinExistence type="predicted"/>